<reference evidence="2" key="1">
    <citation type="journal article" date="2014" name="Int. J. Syst. Evol. Microbiol.">
        <title>Complete genome sequence of Corynebacterium casei LMG S-19264T (=DSM 44701T), isolated from a smear-ripened cheese.</title>
        <authorList>
            <consortium name="US DOE Joint Genome Institute (JGI-PGF)"/>
            <person name="Walter F."/>
            <person name="Albersmeier A."/>
            <person name="Kalinowski J."/>
            <person name="Ruckert C."/>
        </authorList>
    </citation>
    <scope>NUCLEOTIDE SEQUENCE</scope>
    <source>
        <strain evidence="2">CGMCC 4.7403</strain>
    </source>
</reference>
<dbReference type="Proteomes" id="UP000603227">
    <property type="component" value="Unassembled WGS sequence"/>
</dbReference>
<reference evidence="2" key="2">
    <citation type="submission" date="2020-09" db="EMBL/GenBank/DDBJ databases">
        <authorList>
            <person name="Sun Q."/>
            <person name="Zhou Y."/>
        </authorList>
    </citation>
    <scope>NUCLEOTIDE SEQUENCE</scope>
    <source>
        <strain evidence="2">CGMCC 4.7403</strain>
    </source>
</reference>
<evidence type="ECO:0000256" key="1">
    <source>
        <dbReference type="SAM" id="MobiDB-lite"/>
    </source>
</evidence>
<feature type="compositionally biased region" description="Low complexity" evidence="1">
    <location>
        <begin position="114"/>
        <end position="125"/>
    </location>
</feature>
<dbReference type="InterPro" id="IPR036396">
    <property type="entry name" value="Cyt_P450_sf"/>
</dbReference>
<dbReference type="SUPFAM" id="SSF48264">
    <property type="entry name" value="Cytochrome P450"/>
    <property type="match status" value="1"/>
</dbReference>
<proteinExistence type="predicted"/>
<feature type="region of interest" description="Disordered" evidence="1">
    <location>
        <begin position="1"/>
        <end position="54"/>
    </location>
</feature>
<comment type="caution">
    <text evidence="2">The sequence shown here is derived from an EMBL/GenBank/DDBJ whole genome shotgun (WGS) entry which is preliminary data.</text>
</comment>
<dbReference type="AlphaFoldDB" id="A0A918YYQ7"/>
<organism evidence="2 3">
    <name type="scientific">Streptomyces capitiformicae</name>
    <dbReference type="NCBI Taxonomy" id="2014920"/>
    <lineage>
        <taxon>Bacteria</taxon>
        <taxon>Bacillati</taxon>
        <taxon>Actinomycetota</taxon>
        <taxon>Actinomycetes</taxon>
        <taxon>Kitasatosporales</taxon>
        <taxon>Streptomycetaceae</taxon>
        <taxon>Streptomyces</taxon>
    </lineage>
</organism>
<dbReference type="GO" id="GO:0004497">
    <property type="term" value="F:monooxygenase activity"/>
    <property type="evidence" value="ECO:0007669"/>
    <property type="project" value="InterPro"/>
</dbReference>
<accession>A0A918YYQ7</accession>
<dbReference type="Gene3D" id="1.10.630.10">
    <property type="entry name" value="Cytochrome P450"/>
    <property type="match status" value="1"/>
</dbReference>
<dbReference type="GO" id="GO:0005506">
    <property type="term" value="F:iron ion binding"/>
    <property type="evidence" value="ECO:0007669"/>
    <property type="project" value="InterPro"/>
</dbReference>
<keyword evidence="3" id="KW-1185">Reference proteome</keyword>
<dbReference type="EMBL" id="BNAT01000015">
    <property type="protein sequence ID" value="GHE29304.1"/>
    <property type="molecule type" value="Genomic_DNA"/>
</dbReference>
<feature type="compositionally biased region" description="Basic and acidic residues" evidence="1">
    <location>
        <begin position="126"/>
        <end position="135"/>
    </location>
</feature>
<feature type="region of interest" description="Disordered" evidence="1">
    <location>
        <begin position="68"/>
        <end position="135"/>
    </location>
</feature>
<protein>
    <submittedName>
        <fullName evidence="2">Uncharacterized protein</fullName>
    </submittedName>
</protein>
<name>A0A918YYQ7_9ACTN</name>
<evidence type="ECO:0000313" key="3">
    <source>
        <dbReference type="Proteomes" id="UP000603227"/>
    </source>
</evidence>
<evidence type="ECO:0000313" key="2">
    <source>
        <dbReference type="EMBL" id="GHE29304.1"/>
    </source>
</evidence>
<dbReference type="GO" id="GO:0020037">
    <property type="term" value="F:heme binding"/>
    <property type="evidence" value="ECO:0007669"/>
    <property type="project" value="InterPro"/>
</dbReference>
<dbReference type="GO" id="GO:0016705">
    <property type="term" value="F:oxidoreductase activity, acting on paired donors, with incorporation or reduction of molecular oxygen"/>
    <property type="evidence" value="ECO:0007669"/>
    <property type="project" value="InterPro"/>
</dbReference>
<sequence>MTVVARDNPLHPGDRSTCPFATADATLDTLPNPGDEGTSPLAPPPALARWREEEPVRRISVPGGRTAWLVTRHEDARTAHGANRLSSERDRPGLSPAQRRRSPDAVTSVRITCSSVSTTSPSPGGAEEHGGEQHP</sequence>
<gene>
    <name evidence="2" type="ORF">GCM10017771_44960</name>
</gene>